<dbReference type="GO" id="GO:0005741">
    <property type="term" value="C:mitochondrial outer membrane"/>
    <property type="evidence" value="ECO:0007669"/>
    <property type="project" value="UniProtKB-SubCell"/>
</dbReference>
<organism evidence="7">
    <name type="scientific">Lepeophtheirus salmonis</name>
    <name type="common">Salmon louse</name>
    <name type="synonym">Caligus salmonis</name>
    <dbReference type="NCBI Taxonomy" id="72036"/>
    <lineage>
        <taxon>Eukaryota</taxon>
        <taxon>Metazoa</taxon>
        <taxon>Ecdysozoa</taxon>
        <taxon>Arthropoda</taxon>
        <taxon>Crustacea</taxon>
        <taxon>Multicrustacea</taxon>
        <taxon>Hexanauplia</taxon>
        <taxon>Copepoda</taxon>
        <taxon>Siphonostomatoida</taxon>
        <taxon>Caligidae</taxon>
        <taxon>Lepeophtheirus</taxon>
    </lineage>
</organism>
<dbReference type="Gene3D" id="2.40.160.50">
    <property type="entry name" value="membrane protein fhac: a member of the omp85/tpsb transporter family"/>
    <property type="match status" value="1"/>
</dbReference>
<keyword evidence="3" id="KW-1134">Transmembrane beta strand</keyword>
<dbReference type="Pfam" id="PF01103">
    <property type="entry name" value="Omp85"/>
    <property type="match status" value="1"/>
</dbReference>
<evidence type="ECO:0000256" key="1">
    <source>
        <dbReference type="ARBA" id="ARBA00004374"/>
    </source>
</evidence>
<dbReference type="PANTHER" id="PTHR12815:SF18">
    <property type="entry name" value="SORTING AND ASSEMBLY MACHINERY COMPONENT 50 HOMOLOG"/>
    <property type="match status" value="1"/>
</dbReference>
<dbReference type="GO" id="GO:0045040">
    <property type="term" value="P:protein insertion into mitochondrial outer membrane"/>
    <property type="evidence" value="ECO:0007669"/>
    <property type="project" value="TreeGrafter"/>
</dbReference>
<evidence type="ECO:0000256" key="4">
    <source>
        <dbReference type="ARBA" id="ARBA00022692"/>
    </source>
</evidence>
<comment type="similarity">
    <text evidence="2">Belongs to the SAM50/omp85 family.</text>
</comment>
<evidence type="ECO:0000256" key="5">
    <source>
        <dbReference type="ARBA" id="ARBA00023136"/>
    </source>
</evidence>
<protein>
    <submittedName>
        <fullName evidence="7">Sorting and assembly machinery component 50 homolog Alike [Bombyx mori]</fullName>
    </submittedName>
</protein>
<dbReference type="GO" id="GO:0033108">
    <property type="term" value="P:mitochondrial respiratory chain complex assembly"/>
    <property type="evidence" value="ECO:0007669"/>
    <property type="project" value="TreeGrafter"/>
</dbReference>
<sequence length="522" mass="59882">MFSNKLECIQKEINKFSCFDIISYILLSFQRAMDKRRQMESEEYQNFLAETRNKKRNKILKALKRKKDMMDRSTKKINSLRAKYCQIPAFISRIHFDGLCRTKEDVLFLPEVKELFANVNNFEELIWATNHVILKLSDLGCFEDVFAEIDTDNSSRERYEVTFKMEEIGLIYLNPSLSNCTPYSNQSIRINPVISGKLLNIFGRAESLEGEFGTTLLSTDENTYFRRLLFSKPYLDRSNLSIFCEQMNYPNGNPYEQISEEKNLKMSASWFLANWWQHSLTFGASWRHLFVEPFKSISFNTREESGHSLKTSLCHDLLIDTTDDDILPTSGVYLNLKQEFAGLHGNVRFVKNFLQLCVYVPLISNVSLGVGTSIGRLATPTIESDNTNLFYTENRITSLDRFETGGPLTTRGFRHRGLGDYLGCSSFWAISSKLIFSLPFIRQDWISDNIKAHSFFDVANDISMTNFVGNCSKDLRMSTGVGLTFKLGNLGRAELNYAIPIRALPGDRIVHGIQFGLGLDFM</sequence>
<keyword evidence="4" id="KW-0812">Transmembrane</keyword>
<dbReference type="PANTHER" id="PTHR12815">
    <property type="entry name" value="SORTING AND ASSEMBLY MACHINERY SAMM50 PROTEIN FAMILY MEMBER"/>
    <property type="match status" value="1"/>
</dbReference>
<proteinExistence type="inferred from homology"/>
<dbReference type="EMBL" id="HACA01013972">
    <property type="protein sequence ID" value="CDW31333.1"/>
    <property type="molecule type" value="Transcribed_RNA"/>
</dbReference>
<name>A0A0K2TZB3_LEPSM</name>
<evidence type="ECO:0000256" key="3">
    <source>
        <dbReference type="ARBA" id="ARBA00022452"/>
    </source>
</evidence>
<evidence type="ECO:0000313" key="7">
    <source>
        <dbReference type="EMBL" id="CDW31333.1"/>
    </source>
</evidence>
<evidence type="ECO:0000259" key="6">
    <source>
        <dbReference type="Pfam" id="PF01103"/>
    </source>
</evidence>
<dbReference type="OrthoDB" id="1724197at2759"/>
<keyword evidence="5" id="KW-0472">Membrane</keyword>
<comment type="subcellular location">
    <subcellularLocation>
        <location evidence="1">Mitochondrion outer membrane</location>
        <topology evidence="1">Multi-pass membrane protein</topology>
    </subcellularLocation>
</comment>
<reference evidence="7" key="1">
    <citation type="submission" date="2014-05" db="EMBL/GenBank/DDBJ databases">
        <authorList>
            <person name="Chronopoulou M."/>
        </authorList>
    </citation>
    <scope>NUCLEOTIDE SEQUENCE</scope>
    <source>
        <tissue evidence="7">Whole organism</tissue>
    </source>
</reference>
<dbReference type="InterPro" id="IPR039910">
    <property type="entry name" value="D15-like"/>
</dbReference>
<evidence type="ECO:0000256" key="2">
    <source>
        <dbReference type="ARBA" id="ARBA00010913"/>
    </source>
</evidence>
<feature type="domain" description="Bacterial surface antigen (D15)" evidence="6">
    <location>
        <begin position="200"/>
        <end position="521"/>
    </location>
</feature>
<dbReference type="AlphaFoldDB" id="A0A0K2TZB3"/>
<dbReference type="InterPro" id="IPR000184">
    <property type="entry name" value="Bac_surfAg_D15"/>
</dbReference>
<accession>A0A0K2TZB3</accession>